<dbReference type="AlphaFoldDB" id="A0A9W7E861"/>
<dbReference type="SMART" id="SM00195">
    <property type="entry name" value="DSPc"/>
    <property type="match status" value="1"/>
</dbReference>
<keyword evidence="10" id="KW-1185">Reference proteome</keyword>
<dbReference type="Gene3D" id="3.90.190.10">
    <property type="entry name" value="Protein tyrosine phosphatase superfamily"/>
    <property type="match status" value="1"/>
</dbReference>
<comment type="caution">
    <text evidence="9">The sequence shown here is derived from an EMBL/GenBank/DDBJ whole genome shotgun (WGS) entry which is preliminary data.</text>
</comment>
<evidence type="ECO:0000313" key="9">
    <source>
        <dbReference type="EMBL" id="GMH68958.1"/>
    </source>
</evidence>
<dbReference type="EMBL" id="BRXZ01001348">
    <property type="protein sequence ID" value="GMH68958.1"/>
    <property type="molecule type" value="Genomic_DNA"/>
</dbReference>
<dbReference type="PROSITE" id="PS50054">
    <property type="entry name" value="TYR_PHOSPHATASE_DUAL"/>
    <property type="match status" value="1"/>
</dbReference>
<dbReference type="CDD" id="cd14498">
    <property type="entry name" value="DSP"/>
    <property type="match status" value="1"/>
</dbReference>
<reference evidence="9" key="1">
    <citation type="submission" date="2022-07" db="EMBL/GenBank/DDBJ databases">
        <title>Genome analysis of Parmales, a sister group of diatoms, reveals the evolutionary specialization of diatoms from phago-mixotrophs to photoautotrophs.</title>
        <authorList>
            <person name="Ban H."/>
            <person name="Sato S."/>
            <person name="Yoshikawa S."/>
            <person name="Kazumasa Y."/>
            <person name="Nakamura Y."/>
            <person name="Ichinomiya M."/>
            <person name="Saitoh K."/>
            <person name="Sato N."/>
            <person name="Blanc-Mathieu R."/>
            <person name="Endo H."/>
            <person name="Kuwata A."/>
            <person name="Ogata H."/>
        </authorList>
    </citation>
    <scope>NUCLEOTIDE SEQUENCE</scope>
</reference>
<dbReference type="PANTHER" id="PTHR10159:SF530">
    <property type="entry name" value="DUAL SPECIFICITY PROTEIN PHOSPHATASE DDB_G0271350-RELATED"/>
    <property type="match status" value="1"/>
</dbReference>
<dbReference type="OrthoDB" id="165342at2759"/>
<sequence>MDYSAWRSSKRAHKHFVKEEKEDYYGKPRKAKIFVDATDDDEVLDPKDNIFYMDEKVKKVDQESAGWLKRDSVNGLMQHNLRIMSGKAGVRKGKKMNKSQLNSDEAFDPFNPQANLKLDGGPIPYSRHRKLKKRKEVVEEHGPAIEESMATWATEDEKKEEQLGDYEDGLDRPKKVKEQSDKRKRAALLKGNSNPASKMREELAYKAQLDSYKRAKGTETAETIDVSALANYGSVEIRRKKGEDEDDFDMDEDAAKAMQEEIDREREERMREIAEKELYQKEQQLVIRRLGNMDMARSKGVLGRVASMGKQQIKFVRGQYEEPTKVMPFLWLGNSQTAHNKKLLVDLGITHVLNTALDVDNAFPELFVYSKISLDDSEEQEMDGVFDHAFKFINRVRSCGGHILVHCTAGVSRAATVVLGYIVQEEGQLLVDAYSYVRFLRPVVEPNDNFKYHLALLEMNCHEATSVAFHKAWKFYSYTQLKNGADDAWEGDGQVARKQGVGLFVMAVFRKLGVPKKRGLLSRFLDAIFSTYETSKNNQRMAAERIARAKSKHEEGKKGKGGGKKK</sequence>
<comment type="similarity">
    <text evidence="1">Belongs to the protein-tyrosine phosphatase family. Non-receptor class dual specificity subfamily.</text>
</comment>
<dbReference type="InterPro" id="IPR000340">
    <property type="entry name" value="Dual-sp_phosphatase_cat-dom"/>
</dbReference>
<evidence type="ECO:0000256" key="1">
    <source>
        <dbReference type="ARBA" id="ARBA00008601"/>
    </source>
</evidence>
<dbReference type="GO" id="GO:0004725">
    <property type="term" value="F:protein tyrosine phosphatase activity"/>
    <property type="evidence" value="ECO:0007669"/>
    <property type="project" value="UniProtKB-EC"/>
</dbReference>
<feature type="coiled-coil region" evidence="5">
    <location>
        <begin position="248"/>
        <end position="284"/>
    </location>
</feature>
<dbReference type="Proteomes" id="UP001165082">
    <property type="component" value="Unassembled WGS sequence"/>
</dbReference>
<dbReference type="GO" id="GO:0043409">
    <property type="term" value="P:negative regulation of MAPK cascade"/>
    <property type="evidence" value="ECO:0007669"/>
    <property type="project" value="TreeGrafter"/>
</dbReference>
<evidence type="ECO:0000259" key="8">
    <source>
        <dbReference type="PROSITE" id="PS50056"/>
    </source>
</evidence>
<dbReference type="EC" id="3.1.3.48" evidence="2"/>
<organism evidence="9 10">
    <name type="scientific">Triparma retinervis</name>
    <dbReference type="NCBI Taxonomy" id="2557542"/>
    <lineage>
        <taxon>Eukaryota</taxon>
        <taxon>Sar</taxon>
        <taxon>Stramenopiles</taxon>
        <taxon>Ochrophyta</taxon>
        <taxon>Bolidophyceae</taxon>
        <taxon>Parmales</taxon>
        <taxon>Triparmaceae</taxon>
        <taxon>Triparma</taxon>
    </lineage>
</organism>
<protein>
    <recommendedName>
        <fullName evidence="2">protein-tyrosine-phosphatase</fullName>
        <ecNumber evidence="2">3.1.3.48</ecNumber>
    </recommendedName>
</protein>
<dbReference type="PRINTS" id="PR01908">
    <property type="entry name" value="ADSPHPHTASE"/>
</dbReference>
<keyword evidence="5" id="KW-0175">Coiled coil</keyword>
<dbReference type="PROSITE" id="PS50056">
    <property type="entry name" value="TYR_PHOSPHATASE_2"/>
    <property type="match status" value="1"/>
</dbReference>
<evidence type="ECO:0000256" key="3">
    <source>
        <dbReference type="ARBA" id="ARBA00022801"/>
    </source>
</evidence>
<dbReference type="InterPro" id="IPR029021">
    <property type="entry name" value="Prot-tyrosine_phosphatase-like"/>
</dbReference>
<dbReference type="PANTHER" id="PTHR10159">
    <property type="entry name" value="DUAL SPECIFICITY PROTEIN PHOSPHATASE"/>
    <property type="match status" value="1"/>
</dbReference>
<keyword evidence="4" id="KW-0904">Protein phosphatase</keyword>
<feature type="region of interest" description="Disordered" evidence="6">
    <location>
        <begin position="152"/>
        <end position="200"/>
    </location>
</feature>
<dbReference type="InterPro" id="IPR020422">
    <property type="entry name" value="TYR_PHOSPHATASE_DUAL_dom"/>
</dbReference>
<proteinExistence type="inferred from homology"/>
<accession>A0A9W7E861</accession>
<name>A0A9W7E861_9STRA</name>
<feature type="domain" description="Tyrosine specific protein phosphatases" evidence="8">
    <location>
        <begin position="387"/>
        <end position="442"/>
    </location>
</feature>
<evidence type="ECO:0000313" key="10">
    <source>
        <dbReference type="Proteomes" id="UP001165082"/>
    </source>
</evidence>
<gene>
    <name evidence="9" type="ORF">TrRE_jg9449</name>
</gene>
<feature type="domain" description="Tyrosine-protein phosphatase" evidence="7">
    <location>
        <begin position="322"/>
        <end position="463"/>
    </location>
</feature>
<dbReference type="SUPFAM" id="SSF52799">
    <property type="entry name" value="(Phosphotyrosine protein) phosphatases II"/>
    <property type="match status" value="1"/>
</dbReference>
<evidence type="ECO:0000256" key="5">
    <source>
        <dbReference type="SAM" id="Coils"/>
    </source>
</evidence>
<evidence type="ECO:0000259" key="7">
    <source>
        <dbReference type="PROSITE" id="PS50054"/>
    </source>
</evidence>
<evidence type="ECO:0000256" key="6">
    <source>
        <dbReference type="SAM" id="MobiDB-lite"/>
    </source>
</evidence>
<feature type="compositionally biased region" description="Basic and acidic residues" evidence="6">
    <location>
        <begin position="542"/>
        <end position="558"/>
    </location>
</feature>
<dbReference type="Pfam" id="PF00782">
    <property type="entry name" value="DSPc"/>
    <property type="match status" value="1"/>
</dbReference>
<feature type="compositionally biased region" description="Basic and acidic residues" evidence="6">
    <location>
        <begin position="169"/>
        <end position="181"/>
    </location>
</feature>
<dbReference type="InterPro" id="IPR000387">
    <property type="entry name" value="Tyr_Pase_dom"/>
</dbReference>
<evidence type="ECO:0000256" key="4">
    <source>
        <dbReference type="ARBA" id="ARBA00022912"/>
    </source>
</evidence>
<keyword evidence="3" id="KW-0378">Hydrolase</keyword>
<feature type="region of interest" description="Disordered" evidence="6">
    <location>
        <begin position="540"/>
        <end position="566"/>
    </location>
</feature>
<dbReference type="GO" id="GO:0005737">
    <property type="term" value="C:cytoplasm"/>
    <property type="evidence" value="ECO:0007669"/>
    <property type="project" value="TreeGrafter"/>
</dbReference>
<evidence type="ECO:0000256" key="2">
    <source>
        <dbReference type="ARBA" id="ARBA00013064"/>
    </source>
</evidence>